<feature type="compositionally biased region" description="Low complexity" evidence="1">
    <location>
        <begin position="115"/>
        <end position="126"/>
    </location>
</feature>
<proteinExistence type="predicted"/>
<feature type="region of interest" description="Disordered" evidence="1">
    <location>
        <begin position="26"/>
        <end position="169"/>
    </location>
</feature>
<feature type="compositionally biased region" description="Low complexity" evidence="1">
    <location>
        <begin position="57"/>
        <end position="93"/>
    </location>
</feature>
<evidence type="ECO:0000313" key="2">
    <source>
        <dbReference type="EMBL" id="RCV24753.1"/>
    </source>
</evidence>
<organism evidence="2">
    <name type="scientific">Setaria italica</name>
    <name type="common">Foxtail millet</name>
    <name type="synonym">Panicum italicum</name>
    <dbReference type="NCBI Taxonomy" id="4555"/>
    <lineage>
        <taxon>Eukaryota</taxon>
        <taxon>Viridiplantae</taxon>
        <taxon>Streptophyta</taxon>
        <taxon>Embryophyta</taxon>
        <taxon>Tracheophyta</taxon>
        <taxon>Spermatophyta</taxon>
        <taxon>Magnoliopsida</taxon>
        <taxon>Liliopsida</taxon>
        <taxon>Poales</taxon>
        <taxon>Poaceae</taxon>
        <taxon>PACMAD clade</taxon>
        <taxon>Panicoideae</taxon>
        <taxon>Panicodae</taxon>
        <taxon>Paniceae</taxon>
        <taxon>Cenchrinae</taxon>
        <taxon>Setaria</taxon>
    </lineage>
</organism>
<reference evidence="2" key="1">
    <citation type="journal article" date="2012" name="Nat. Biotechnol.">
        <title>Reference genome sequence of the model plant Setaria.</title>
        <authorList>
            <person name="Bennetzen J.L."/>
            <person name="Schmutz J."/>
            <person name="Wang H."/>
            <person name="Percifield R."/>
            <person name="Hawkins J."/>
            <person name="Pontaroli A.C."/>
            <person name="Estep M."/>
            <person name="Feng L."/>
            <person name="Vaughn J.N."/>
            <person name="Grimwood J."/>
            <person name="Jenkins J."/>
            <person name="Barry K."/>
            <person name="Lindquist E."/>
            <person name="Hellsten U."/>
            <person name="Deshpande S."/>
            <person name="Wang X."/>
            <person name="Wu X."/>
            <person name="Mitros T."/>
            <person name="Triplett J."/>
            <person name="Yang X."/>
            <person name="Ye C.Y."/>
            <person name="Mauro-Herrera M."/>
            <person name="Wang L."/>
            <person name="Li P."/>
            <person name="Sharma M."/>
            <person name="Sharma R."/>
            <person name="Ronald P.C."/>
            <person name="Panaud O."/>
            <person name="Kellogg E.A."/>
            <person name="Brutnell T.P."/>
            <person name="Doust A.N."/>
            <person name="Tuskan G.A."/>
            <person name="Rokhsar D."/>
            <person name="Devos K.M."/>
        </authorList>
    </citation>
    <scope>NUCLEOTIDE SEQUENCE [LARGE SCALE GENOMIC DNA]</scope>
    <source>
        <strain evidence="2">Yugu1</strain>
    </source>
</reference>
<feature type="region of interest" description="Disordered" evidence="1">
    <location>
        <begin position="314"/>
        <end position="371"/>
    </location>
</feature>
<dbReference type="EMBL" id="CM003532">
    <property type="protein sequence ID" value="RCV24753.1"/>
    <property type="molecule type" value="Genomic_DNA"/>
</dbReference>
<sequence>MKPNAASRAPSASATRSAAFNIASPSSMAPLSCSEKQGLCSHGTALLPPSRPPTPTPSRTARSAAARRWPRAHSSPSCTRAASSAAFSSLSSAHQTAGSPARSSTESSGALGQGAPPRSARCRAAPMLERARPSSVEAPSSARCVSSAQDPSWRRRFRTSTSTTSIAPESRPWTRSQCLAVRIARRWNKDFQVDSTSISISISMSVLASLYLSLGVRFVKLRPPGRGLNSCNQHRLTPAMASLLHITAAAASYSIHRHCTEQRETKRARNAMAMEEERLLDLARMVPATLLLVGTSEKVITSIKGARELLAGDKWGFDDSDDPESPPSNPAPGGDRSASDPVETAGERGEHSVGGHVETTGGGDHSVGGVPLKTTCGSPASLRCGVPVNNDGGEGTVGVRDGTPRVFDLWADAADLLASALTPEGHLLVAYGEITRLVSLHAEAGHVFVVCAARLGLLPDDDSARLGGQTGEDDDAPIGLRPDNDAPWKRWMDLREAAVRHAHDALLRLSSTASAAAAAEDFLRWRSTESPRREGWRSAARQLVEDARRSLGEAKDAVRLMRDAVLCEFFETWMILKRA</sequence>
<feature type="compositionally biased region" description="Polar residues" evidence="1">
    <location>
        <begin position="94"/>
        <end position="110"/>
    </location>
</feature>
<name>A0A368R3N2_SETIT</name>
<gene>
    <name evidence="2" type="ORF">SETIT_5G111500v2</name>
</gene>
<evidence type="ECO:0000256" key="1">
    <source>
        <dbReference type="SAM" id="MobiDB-lite"/>
    </source>
</evidence>
<accession>A0A368R3N2</accession>
<dbReference type="AlphaFoldDB" id="A0A368R3N2"/>
<reference evidence="2" key="2">
    <citation type="submission" date="2015-07" db="EMBL/GenBank/DDBJ databases">
        <authorList>
            <person name="Noorani M."/>
        </authorList>
    </citation>
    <scope>NUCLEOTIDE SEQUENCE</scope>
    <source>
        <strain evidence="2">Yugu1</strain>
    </source>
</reference>
<protein>
    <submittedName>
        <fullName evidence="2">Uncharacterized protein</fullName>
    </submittedName>
</protein>
<dbReference type="OrthoDB" id="615416at2759"/>